<dbReference type="AlphaFoldDB" id="A0A3B0WRC2"/>
<name>A0A3B0WRC2_9ZZZZ</name>
<accession>A0A3B0WRC2</accession>
<reference evidence="1" key="1">
    <citation type="submission" date="2018-06" db="EMBL/GenBank/DDBJ databases">
        <authorList>
            <person name="Zhirakovskaya E."/>
        </authorList>
    </citation>
    <scope>NUCLEOTIDE SEQUENCE</scope>
</reference>
<gene>
    <name evidence="1" type="ORF">MNBD_GAMMA04-302</name>
</gene>
<sequence length="23" mass="2690">MVLSEEGHLDFRGDYESYLTTLN</sequence>
<organism evidence="1">
    <name type="scientific">hydrothermal vent metagenome</name>
    <dbReference type="NCBI Taxonomy" id="652676"/>
    <lineage>
        <taxon>unclassified sequences</taxon>
        <taxon>metagenomes</taxon>
        <taxon>ecological metagenomes</taxon>
    </lineage>
</organism>
<dbReference type="EMBL" id="UOFB01000128">
    <property type="protein sequence ID" value="VAW46274.1"/>
    <property type="molecule type" value="Genomic_DNA"/>
</dbReference>
<evidence type="ECO:0000313" key="1">
    <source>
        <dbReference type="EMBL" id="VAW46274.1"/>
    </source>
</evidence>
<proteinExistence type="predicted"/>
<protein>
    <submittedName>
        <fullName evidence="1">Uncharacterized protein</fullName>
    </submittedName>
</protein>